<keyword evidence="3" id="KW-1185">Reference proteome</keyword>
<feature type="domain" description="YcaO" evidence="1">
    <location>
        <begin position="304"/>
        <end position="640"/>
    </location>
</feature>
<dbReference type="PANTHER" id="PTHR37809:SF1">
    <property type="entry name" value="RIBOSOMAL PROTEIN S12 METHYLTHIOTRANSFERASE ACCESSORY FACTOR YCAO"/>
    <property type="match status" value="1"/>
</dbReference>
<gene>
    <name evidence="2" type="ORF">SAMN05444266_10821</name>
</gene>
<keyword evidence="2" id="KW-0687">Ribonucleoprotein</keyword>
<dbReference type="Gene3D" id="3.30.160.660">
    <property type="match status" value="1"/>
</dbReference>
<dbReference type="Proteomes" id="UP000184420">
    <property type="component" value="Unassembled WGS sequence"/>
</dbReference>
<sequence>MALQSMDELLLLAPGSRFLPLGEVAGLVLGSSIIPVSGKLPVALIKMIQQQSISIAGCIQELQATFPVPQLLVELDRLKSAGVFTSQQMMENAYVLLPDITIADHKYEIFQADGNALSAAVAAWREAIAAGKYWIPVTTGNGYTIIGPVFKNDSKFCPQCMFRRMDRYGQEDVEAVVPKDLRVPSQLADAVREALLHLKAGATAGEYYHVGKAYQLHQYRLHPRPECEVCGDRHALSKQMQMPIILTDTRTIYRAEPPAVTWEKWSHHINPVTGIVRQFDKLGEFTYRALIPDAAPFTFLPAYGKGYTETAAMISALCEAIERWSACWRGDEPLLLATAEELQPYTVSPGSVQHPAPQQLQWPEDTPALGPVPDTTAVSRWLPGWSLTHNERRYIPADIVLYNLPVTGDGRAAVFESNGMAAGSTLPEAILQGLLELIERDAVAIWWFNRLERPEAPLALLHGNEWWQEQWTALTTEGWNIQLLDLTIDTGVYVVAAVGELSGAYLTGYGCTYSMEEAMLRAFTELLQIRAIMKPVVPPPGLDTDYLRPHTGAKRFEAAVVKGSAEEMAMQIIAGLQTIHIETIVVNLTRPDAGLPVVKVMAPGLRAFRPRFGGGRLYEVPVALGLREEVTAYHALTPMWLVPLQGNTAK</sequence>
<dbReference type="RefSeq" id="WP_073084807.1">
    <property type="nucleotide sequence ID" value="NZ_FRBL01000008.1"/>
</dbReference>
<accession>A0A1M7IN59</accession>
<proteinExistence type="predicted"/>
<dbReference type="Gene3D" id="3.30.40.250">
    <property type="match status" value="1"/>
</dbReference>
<keyword evidence="2" id="KW-0808">Transferase</keyword>
<dbReference type="Pfam" id="PF02624">
    <property type="entry name" value="YcaO"/>
    <property type="match status" value="1"/>
</dbReference>
<dbReference type="AlphaFoldDB" id="A0A1M7IN59"/>
<protein>
    <submittedName>
        <fullName evidence="2">Ribosomal protein S12 methylthiotransferase accessory factor</fullName>
    </submittedName>
</protein>
<keyword evidence="2" id="KW-0689">Ribosomal protein</keyword>
<name>A0A1M7IN59_9BACT</name>
<dbReference type="STRING" id="1419482.SAMN05444266_10821"/>
<evidence type="ECO:0000259" key="1">
    <source>
        <dbReference type="PROSITE" id="PS51664"/>
    </source>
</evidence>
<dbReference type="Gene3D" id="3.40.50.720">
    <property type="entry name" value="NAD(P)-binding Rossmann-like Domain"/>
    <property type="match status" value="1"/>
</dbReference>
<dbReference type="InterPro" id="IPR022291">
    <property type="entry name" value="Bacteriocin_synth_cyclodeHase"/>
</dbReference>
<dbReference type="PANTHER" id="PTHR37809">
    <property type="entry name" value="RIBOSOMAL PROTEIN S12 METHYLTHIOTRANSFERASE ACCESSORY FACTOR YCAO"/>
    <property type="match status" value="1"/>
</dbReference>
<dbReference type="OrthoDB" id="2379922at2"/>
<dbReference type="GO" id="GO:0005840">
    <property type="term" value="C:ribosome"/>
    <property type="evidence" value="ECO:0007669"/>
    <property type="project" value="UniProtKB-KW"/>
</dbReference>
<dbReference type="NCBIfam" id="TIGR03882">
    <property type="entry name" value="cyclo_dehyd_2"/>
    <property type="match status" value="1"/>
</dbReference>
<dbReference type="Gene3D" id="3.30.1330.230">
    <property type="match status" value="1"/>
</dbReference>
<organism evidence="2 3">
    <name type="scientific">Chitinophaga jiangningensis</name>
    <dbReference type="NCBI Taxonomy" id="1419482"/>
    <lineage>
        <taxon>Bacteria</taxon>
        <taxon>Pseudomonadati</taxon>
        <taxon>Bacteroidota</taxon>
        <taxon>Chitinophagia</taxon>
        <taxon>Chitinophagales</taxon>
        <taxon>Chitinophagaceae</taxon>
        <taxon>Chitinophaga</taxon>
    </lineage>
</organism>
<evidence type="ECO:0000313" key="3">
    <source>
        <dbReference type="Proteomes" id="UP000184420"/>
    </source>
</evidence>
<evidence type="ECO:0000313" key="2">
    <source>
        <dbReference type="EMBL" id="SHM41817.1"/>
    </source>
</evidence>
<dbReference type="EMBL" id="FRBL01000008">
    <property type="protein sequence ID" value="SHM41817.1"/>
    <property type="molecule type" value="Genomic_DNA"/>
</dbReference>
<dbReference type="PROSITE" id="PS51664">
    <property type="entry name" value="YCAO"/>
    <property type="match status" value="1"/>
</dbReference>
<dbReference type="GO" id="GO:0016740">
    <property type="term" value="F:transferase activity"/>
    <property type="evidence" value="ECO:0007669"/>
    <property type="project" value="UniProtKB-KW"/>
</dbReference>
<dbReference type="NCBIfam" id="TIGR00702">
    <property type="entry name" value="YcaO-type kinase domain"/>
    <property type="match status" value="1"/>
</dbReference>
<reference evidence="2 3" key="1">
    <citation type="submission" date="2016-11" db="EMBL/GenBank/DDBJ databases">
        <authorList>
            <person name="Jaros S."/>
            <person name="Januszkiewicz K."/>
            <person name="Wedrychowicz H."/>
        </authorList>
    </citation>
    <scope>NUCLEOTIDE SEQUENCE [LARGE SCALE GENOMIC DNA]</scope>
    <source>
        <strain evidence="2 3">DSM 27406</strain>
    </source>
</reference>
<dbReference type="InterPro" id="IPR003776">
    <property type="entry name" value="YcaO-like_dom"/>
</dbReference>